<dbReference type="GO" id="GO:0045503">
    <property type="term" value="F:dynein light chain binding"/>
    <property type="evidence" value="ECO:0007669"/>
    <property type="project" value="TreeGrafter"/>
</dbReference>
<dbReference type="PANTHER" id="PTHR12442">
    <property type="entry name" value="DYNEIN INTERMEDIATE CHAIN"/>
    <property type="match status" value="1"/>
</dbReference>
<keyword evidence="4" id="KW-0677">Repeat</keyword>
<evidence type="ECO:0000256" key="5">
    <source>
        <dbReference type="PROSITE-ProRule" id="PRU00221"/>
    </source>
</evidence>
<evidence type="ECO:0000256" key="4">
    <source>
        <dbReference type="ARBA" id="ARBA00022737"/>
    </source>
</evidence>
<dbReference type="Gene3D" id="2.130.10.10">
    <property type="entry name" value="YVTN repeat-like/Quinoprotein amine dehydrogenase"/>
    <property type="match status" value="2"/>
</dbReference>
<organism evidence="7 8">
    <name type="scientific">Aspergillus avenaceus</name>
    <dbReference type="NCBI Taxonomy" id="36643"/>
    <lineage>
        <taxon>Eukaryota</taxon>
        <taxon>Fungi</taxon>
        <taxon>Dikarya</taxon>
        <taxon>Ascomycota</taxon>
        <taxon>Pezizomycotina</taxon>
        <taxon>Eurotiomycetes</taxon>
        <taxon>Eurotiomycetidae</taxon>
        <taxon>Eurotiales</taxon>
        <taxon>Aspergillaceae</taxon>
        <taxon>Aspergillus</taxon>
        <taxon>Aspergillus subgen. Circumdati</taxon>
    </lineage>
</organism>
<dbReference type="FunFam" id="2.130.10.10:FF:000425">
    <property type="entry name" value="Cytoplasmic dynein 1 intermediate chain 2"/>
    <property type="match status" value="1"/>
</dbReference>
<feature type="compositionally biased region" description="Polar residues" evidence="6">
    <location>
        <begin position="91"/>
        <end position="122"/>
    </location>
</feature>
<evidence type="ECO:0000256" key="6">
    <source>
        <dbReference type="SAM" id="MobiDB-lite"/>
    </source>
</evidence>
<evidence type="ECO:0000256" key="3">
    <source>
        <dbReference type="ARBA" id="ARBA00022574"/>
    </source>
</evidence>
<dbReference type="InterPro" id="IPR050687">
    <property type="entry name" value="Dynein_IC"/>
</dbReference>
<feature type="compositionally biased region" description="Basic and acidic residues" evidence="6">
    <location>
        <begin position="26"/>
        <end position="37"/>
    </location>
</feature>
<dbReference type="SUPFAM" id="SSF50978">
    <property type="entry name" value="WD40 repeat-like"/>
    <property type="match status" value="1"/>
</dbReference>
<dbReference type="GO" id="GO:0010970">
    <property type="term" value="P:transport along microtubule"/>
    <property type="evidence" value="ECO:0007669"/>
    <property type="project" value="TreeGrafter"/>
</dbReference>
<evidence type="ECO:0000256" key="1">
    <source>
        <dbReference type="ARBA" id="ARBA00004496"/>
    </source>
</evidence>
<dbReference type="SMART" id="SM00320">
    <property type="entry name" value="WD40"/>
    <property type="match status" value="5"/>
</dbReference>
<sequence>MSAANPQRKAEILAKKAKLAELKRQRELREARQKEFSQSRANSGDVSEVISPVPSRADSRAELDDLISRLVDRPGSASVSHADGPSRKGSRPNSVLSASQVSGENTEALSPTTRPVSQSIAVQTVGAETYPTAPAPEPKPEIVTYSKGVQTDELKPSADTSSIESEDEDGQDPTGKRQSKKDRERDEEIRKKLRKEIEEELQATQEQAEHDAEAELKLRYPLRTLDDDELKAVTSSEDFLDFVERSAKVIERALDEEYDVLADYELGGLDGDVEEDDEHGKKRRGIREVCQFWDERRSKKRMISDVSFSPKFPELVLAAYTKNPSAPHEPDGLVQIWNQHLHSRPEYVFHSTSDILAAKFSPFHPNLIVGGSYSGQVLLWDTRSSRAGGGAPVQKTPLTGSGHTHPVYSISIIGTQNAHNILTASTDGVVCGWTVDMLSQPQEYLELSTPPPSKTEDLAPTTMSFPQSDPTFFIVGTEEGGIYPCHRYDRAGAKAGTDHRLAYRGHAAPIMSTAFHPARGPVDLGDLMLSSSLDWSVKLWRVRPPATTAPATSAIATTQVVTPILDINREDVVYDARWSPHRPGVFSLVDGAGNLEVWDLYTDTEVPVVRTTPSKGRGGILTRSLNKVAWEEREGRRIATGGLDGVVTVFEVGKGLGGTPEDVPAEEWAGVKRLVGKLEQKDKIN</sequence>
<dbReference type="PANTHER" id="PTHR12442:SF22">
    <property type="entry name" value="CYTOPLASMIC DYNEIN 1 INTERMEDIATE CHAIN-RELATED"/>
    <property type="match status" value="1"/>
</dbReference>
<protein>
    <submittedName>
        <fullName evidence="7">WD40-repeat-containing domain protein</fullName>
    </submittedName>
</protein>
<comment type="subcellular location">
    <subcellularLocation>
        <location evidence="1">Cytoplasm</location>
    </subcellularLocation>
</comment>
<keyword evidence="8" id="KW-1185">Reference proteome</keyword>
<dbReference type="Pfam" id="PF00400">
    <property type="entry name" value="WD40"/>
    <property type="match status" value="1"/>
</dbReference>
<feature type="compositionally biased region" description="Basic and acidic residues" evidence="6">
    <location>
        <begin position="57"/>
        <end position="72"/>
    </location>
</feature>
<dbReference type="InterPro" id="IPR036322">
    <property type="entry name" value="WD40_repeat_dom_sf"/>
</dbReference>
<dbReference type="OrthoDB" id="366230at2759"/>
<dbReference type="GO" id="GO:0005868">
    <property type="term" value="C:cytoplasmic dynein complex"/>
    <property type="evidence" value="ECO:0007669"/>
    <property type="project" value="TreeGrafter"/>
</dbReference>
<dbReference type="InterPro" id="IPR015943">
    <property type="entry name" value="WD40/YVTN_repeat-like_dom_sf"/>
</dbReference>
<evidence type="ECO:0000256" key="2">
    <source>
        <dbReference type="ARBA" id="ARBA00022490"/>
    </source>
</evidence>
<dbReference type="GO" id="GO:0045504">
    <property type="term" value="F:dynein heavy chain binding"/>
    <property type="evidence" value="ECO:0007669"/>
    <property type="project" value="TreeGrafter"/>
</dbReference>
<keyword evidence="2" id="KW-0963">Cytoplasm</keyword>
<evidence type="ECO:0000313" key="7">
    <source>
        <dbReference type="EMBL" id="KAE8150977.1"/>
    </source>
</evidence>
<evidence type="ECO:0000313" key="8">
    <source>
        <dbReference type="Proteomes" id="UP000325780"/>
    </source>
</evidence>
<gene>
    <name evidence="7" type="ORF">BDV25DRAFT_153482</name>
</gene>
<dbReference type="PROSITE" id="PS50082">
    <property type="entry name" value="WD_REPEATS_2"/>
    <property type="match status" value="1"/>
</dbReference>
<dbReference type="FunFam" id="2.130.10.10:FF:000414">
    <property type="entry name" value="Cytoplasmic dynein intermediate chain"/>
    <property type="match status" value="1"/>
</dbReference>
<dbReference type="Proteomes" id="UP000325780">
    <property type="component" value="Unassembled WGS sequence"/>
</dbReference>
<feature type="repeat" description="WD" evidence="5">
    <location>
        <begin position="503"/>
        <end position="543"/>
    </location>
</feature>
<dbReference type="AlphaFoldDB" id="A0A5N6TXD3"/>
<dbReference type="InterPro" id="IPR001680">
    <property type="entry name" value="WD40_rpt"/>
</dbReference>
<reference evidence="7 8" key="1">
    <citation type="submission" date="2019-04" db="EMBL/GenBank/DDBJ databases">
        <title>Friends and foes A comparative genomics study of 23 Aspergillus species from section Flavi.</title>
        <authorList>
            <consortium name="DOE Joint Genome Institute"/>
            <person name="Kjaerbolling I."/>
            <person name="Vesth T."/>
            <person name="Frisvad J.C."/>
            <person name="Nybo J.L."/>
            <person name="Theobald S."/>
            <person name="Kildgaard S."/>
            <person name="Isbrandt T."/>
            <person name="Kuo A."/>
            <person name="Sato A."/>
            <person name="Lyhne E.K."/>
            <person name="Kogle M.E."/>
            <person name="Wiebenga A."/>
            <person name="Kun R.S."/>
            <person name="Lubbers R.J."/>
            <person name="Makela M.R."/>
            <person name="Barry K."/>
            <person name="Chovatia M."/>
            <person name="Clum A."/>
            <person name="Daum C."/>
            <person name="Haridas S."/>
            <person name="He G."/>
            <person name="LaButti K."/>
            <person name="Lipzen A."/>
            <person name="Mondo S."/>
            <person name="Riley R."/>
            <person name="Salamov A."/>
            <person name="Simmons B.A."/>
            <person name="Magnuson J.K."/>
            <person name="Henrissat B."/>
            <person name="Mortensen U.H."/>
            <person name="Larsen T.O."/>
            <person name="Devries R.P."/>
            <person name="Grigoriev I.V."/>
            <person name="Machida M."/>
            <person name="Baker S.E."/>
            <person name="Andersen M.R."/>
        </authorList>
    </citation>
    <scope>NUCLEOTIDE SEQUENCE [LARGE SCALE GENOMIC DNA]</scope>
    <source>
        <strain evidence="7 8">IBT 18842</strain>
    </source>
</reference>
<accession>A0A5N6TXD3</accession>
<proteinExistence type="predicted"/>
<keyword evidence="3 5" id="KW-0853">WD repeat</keyword>
<name>A0A5N6TXD3_ASPAV</name>
<feature type="region of interest" description="Disordered" evidence="6">
    <location>
        <begin position="26"/>
        <end position="189"/>
    </location>
</feature>
<dbReference type="GO" id="GO:0005737">
    <property type="term" value="C:cytoplasm"/>
    <property type="evidence" value="ECO:0007669"/>
    <property type="project" value="UniProtKB-SubCell"/>
</dbReference>
<dbReference type="EMBL" id="ML742081">
    <property type="protein sequence ID" value="KAE8150977.1"/>
    <property type="molecule type" value="Genomic_DNA"/>
</dbReference>